<dbReference type="InParanoid" id="A0A2H3DCT1"/>
<protein>
    <submittedName>
        <fullName evidence="2">Uncharacterized protein</fullName>
    </submittedName>
</protein>
<feature type="region of interest" description="Disordered" evidence="1">
    <location>
        <begin position="1"/>
        <end position="22"/>
    </location>
</feature>
<proteinExistence type="predicted"/>
<feature type="region of interest" description="Disordered" evidence="1">
    <location>
        <begin position="52"/>
        <end position="77"/>
    </location>
</feature>
<evidence type="ECO:0000256" key="1">
    <source>
        <dbReference type="SAM" id="MobiDB-lite"/>
    </source>
</evidence>
<keyword evidence="3" id="KW-1185">Reference proteome</keyword>
<reference evidence="3" key="1">
    <citation type="journal article" date="2017" name="Nat. Ecol. Evol.">
        <title>Genome expansion and lineage-specific genetic innovations in the forest pathogenic fungi Armillaria.</title>
        <authorList>
            <person name="Sipos G."/>
            <person name="Prasanna A.N."/>
            <person name="Walter M.C."/>
            <person name="O'Connor E."/>
            <person name="Balint B."/>
            <person name="Krizsan K."/>
            <person name="Kiss B."/>
            <person name="Hess J."/>
            <person name="Varga T."/>
            <person name="Slot J."/>
            <person name="Riley R."/>
            <person name="Boka B."/>
            <person name="Rigling D."/>
            <person name="Barry K."/>
            <person name="Lee J."/>
            <person name="Mihaltcheva S."/>
            <person name="LaButti K."/>
            <person name="Lipzen A."/>
            <person name="Waldron R."/>
            <person name="Moloney N.M."/>
            <person name="Sperisen C."/>
            <person name="Kredics L."/>
            <person name="Vagvoelgyi C."/>
            <person name="Patrignani A."/>
            <person name="Fitzpatrick D."/>
            <person name="Nagy I."/>
            <person name="Doyle S."/>
            <person name="Anderson J.B."/>
            <person name="Grigoriev I.V."/>
            <person name="Gueldener U."/>
            <person name="Muensterkoetter M."/>
            <person name="Nagy L.G."/>
        </authorList>
    </citation>
    <scope>NUCLEOTIDE SEQUENCE [LARGE SCALE GENOMIC DNA]</scope>
    <source>
        <strain evidence="3">Ar21-2</strain>
    </source>
</reference>
<feature type="compositionally biased region" description="Low complexity" evidence="1">
    <location>
        <begin position="65"/>
        <end position="75"/>
    </location>
</feature>
<sequence>MPDSYTPSSPAHAKDTTKMNPYGQVYYHPAYPVTYGYDFYGNPVVYAVGPPQMPPPPAPTPSPAPSTSSSQSSGSATIVAFSGAPKEAPQQYFAKVCRLVHLVEQWQDANKNGVPDWQFPDYLVDPVAKEWMPVEEAFQRFGEHFSEEEKATWSILGAQRARFLEVVDDVLERLKGEREIAIQMMRGNLLD</sequence>
<dbReference type="EMBL" id="KZ293660">
    <property type="protein sequence ID" value="PBK91930.1"/>
    <property type="molecule type" value="Genomic_DNA"/>
</dbReference>
<gene>
    <name evidence="2" type="ORF">ARMGADRAFT_1081338</name>
</gene>
<organism evidence="2 3">
    <name type="scientific">Armillaria gallica</name>
    <name type="common">Bulbous honey fungus</name>
    <name type="synonym">Armillaria bulbosa</name>
    <dbReference type="NCBI Taxonomy" id="47427"/>
    <lineage>
        <taxon>Eukaryota</taxon>
        <taxon>Fungi</taxon>
        <taxon>Dikarya</taxon>
        <taxon>Basidiomycota</taxon>
        <taxon>Agaricomycotina</taxon>
        <taxon>Agaricomycetes</taxon>
        <taxon>Agaricomycetidae</taxon>
        <taxon>Agaricales</taxon>
        <taxon>Marasmiineae</taxon>
        <taxon>Physalacriaceae</taxon>
        <taxon>Armillaria</taxon>
    </lineage>
</organism>
<dbReference type="OrthoDB" id="2938146at2759"/>
<dbReference type="OMA" id="VHLVEQW"/>
<dbReference type="Proteomes" id="UP000217790">
    <property type="component" value="Unassembled WGS sequence"/>
</dbReference>
<feature type="compositionally biased region" description="Pro residues" evidence="1">
    <location>
        <begin position="52"/>
        <end position="64"/>
    </location>
</feature>
<evidence type="ECO:0000313" key="3">
    <source>
        <dbReference type="Proteomes" id="UP000217790"/>
    </source>
</evidence>
<name>A0A2H3DCT1_ARMGA</name>
<accession>A0A2H3DCT1</accession>
<evidence type="ECO:0000313" key="2">
    <source>
        <dbReference type="EMBL" id="PBK91930.1"/>
    </source>
</evidence>
<dbReference type="AlphaFoldDB" id="A0A2H3DCT1"/>